<comment type="caution">
    <text evidence="1">The sequence shown here is derived from an EMBL/GenBank/DDBJ whole genome shotgun (WGS) entry which is preliminary data.</text>
</comment>
<reference evidence="1 2" key="1">
    <citation type="journal article" date="2021" name="Elife">
        <title>Chloroplast acquisition without the gene transfer in kleptoplastic sea slugs, Plakobranchus ocellatus.</title>
        <authorList>
            <person name="Maeda T."/>
            <person name="Takahashi S."/>
            <person name="Yoshida T."/>
            <person name="Shimamura S."/>
            <person name="Takaki Y."/>
            <person name="Nagai Y."/>
            <person name="Toyoda A."/>
            <person name="Suzuki Y."/>
            <person name="Arimoto A."/>
            <person name="Ishii H."/>
            <person name="Satoh N."/>
            <person name="Nishiyama T."/>
            <person name="Hasebe M."/>
            <person name="Maruyama T."/>
            <person name="Minagawa J."/>
            <person name="Obokata J."/>
            <person name="Shigenobu S."/>
        </authorList>
    </citation>
    <scope>NUCLEOTIDE SEQUENCE [LARGE SCALE GENOMIC DNA]</scope>
</reference>
<evidence type="ECO:0000313" key="1">
    <source>
        <dbReference type="EMBL" id="GFO11035.1"/>
    </source>
</evidence>
<evidence type="ECO:0000313" key="2">
    <source>
        <dbReference type="Proteomes" id="UP000735302"/>
    </source>
</evidence>
<name>A0AAV4ARV7_9GAST</name>
<proteinExistence type="predicted"/>
<dbReference type="EMBL" id="BLXT01004214">
    <property type="protein sequence ID" value="GFO11035.1"/>
    <property type="molecule type" value="Genomic_DNA"/>
</dbReference>
<sequence>MSNWTDPEGAMTALEICNSIPPLPVIYRPVCRDTFGQSSRQCATFTEHTPVHQPVYFAVRAWTAAVLTFSSRVCSAHVLHLFQASLIERLWFTWRVLSLCS</sequence>
<protein>
    <submittedName>
        <fullName evidence="1">Uncharacterized protein</fullName>
    </submittedName>
</protein>
<gene>
    <name evidence="1" type="ORF">PoB_003754000</name>
</gene>
<dbReference type="Proteomes" id="UP000735302">
    <property type="component" value="Unassembled WGS sequence"/>
</dbReference>
<dbReference type="AlphaFoldDB" id="A0AAV4ARV7"/>
<keyword evidence="2" id="KW-1185">Reference proteome</keyword>
<accession>A0AAV4ARV7</accession>
<organism evidence="1 2">
    <name type="scientific">Plakobranchus ocellatus</name>
    <dbReference type="NCBI Taxonomy" id="259542"/>
    <lineage>
        <taxon>Eukaryota</taxon>
        <taxon>Metazoa</taxon>
        <taxon>Spiralia</taxon>
        <taxon>Lophotrochozoa</taxon>
        <taxon>Mollusca</taxon>
        <taxon>Gastropoda</taxon>
        <taxon>Heterobranchia</taxon>
        <taxon>Euthyneura</taxon>
        <taxon>Panpulmonata</taxon>
        <taxon>Sacoglossa</taxon>
        <taxon>Placobranchoidea</taxon>
        <taxon>Plakobranchidae</taxon>
        <taxon>Plakobranchus</taxon>
    </lineage>
</organism>